<dbReference type="Proteomes" id="UP001231189">
    <property type="component" value="Unassembled WGS sequence"/>
</dbReference>
<gene>
    <name evidence="1" type="ORF">QYE76_024777</name>
</gene>
<evidence type="ECO:0000313" key="2">
    <source>
        <dbReference type="Proteomes" id="UP001231189"/>
    </source>
</evidence>
<name>A0AAD8RD15_LOLMU</name>
<proteinExistence type="predicted"/>
<dbReference type="EMBL" id="JAUUTY010000006">
    <property type="protein sequence ID" value="KAK1619260.1"/>
    <property type="molecule type" value="Genomic_DNA"/>
</dbReference>
<organism evidence="1 2">
    <name type="scientific">Lolium multiflorum</name>
    <name type="common">Italian ryegrass</name>
    <name type="synonym">Lolium perenne subsp. multiflorum</name>
    <dbReference type="NCBI Taxonomy" id="4521"/>
    <lineage>
        <taxon>Eukaryota</taxon>
        <taxon>Viridiplantae</taxon>
        <taxon>Streptophyta</taxon>
        <taxon>Embryophyta</taxon>
        <taxon>Tracheophyta</taxon>
        <taxon>Spermatophyta</taxon>
        <taxon>Magnoliopsida</taxon>
        <taxon>Liliopsida</taxon>
        <taxon>Poales</taxon>
        <taxon>Poaceae</taxon>
        <taxon>BOP clade</taxon>
        <taxon>Pooideae</taxon>
        <taxon>Poodae</taxon>
        <taxon>Poeae</taxon>
        <taxon>Poeae Chloroplast Group 2 (Poeae type)</taxon>
        <taxon>Loliodinae</taxon>
        <taxon>Loliinae</taxon>
        <taxon>Lolium</taxon>
    </lineage>
</organism>
<reference evidence="1" key="1">
    <citation type="submission" date="2023-07" db="EMBL/GenBank/DDBJ databases">
        <title>A chromosome-level genome assembly of Lolium multiflorum.</title>
        <authorList>
            <person name="Chen Y."/>
            <person name="Copetti D."/>
            <person name="Kolliker R."/>
            <person name="Studer B."/>
        </authorList>
    </citation>
    <scope>NUCLEOTIDE SEQUENCE</scope>
    <source>
        <strain evidence="1">02402/16</strain>
        <tissue evidence="1">Leaf</tissue>
    </source>
</reference>
<keyword evidence="2" id="KW-1185">Reference proteome</keyword>
<evidence type="ECO:0000313" key="1">
    <source>
        <dbReference type="EMBL" id="KAK1619260.1"/>
    </source>
</evidence>
<protein>
    <submittedName>
        <fullName evidence="1">Uncharacterized protein</fullName>
    </submittedName>
</protein>
<comment type="caution">
    <text evidence="1">The sequence shown here is derived from an EMBL/GenBank/DDBJ whole genome shotgun (WGS) entry which is preliminary data.</text>
</comment>
<dbReference type="AlphaFoldDB" id="A0AAD8RD15"/>
<accession>A0AAD8RD15</accession>
<sequence length="153" mass="16186">MSRCYRSYSTSSAACDVLCSSFTSGFGMRRRRRASLLTPAAAAATPHVDGCRRLLLDLPFGDGVGRRPILSLFFALSLVDFKRGVVVVDAHVGSTLLGGELSPPGLDGVPPLVEHAAAGAQCVHAIFRPPLLGSRMSGGTGYRAWYNAHASPR</sequence>